<reference evidence="1" key="1">
    <citation type="submission" date="2018-11" db="EMBL/GenBank/DDBJ databases">
        <authorList>
            <consortium name="Genoscope - CEA"/>
            <person name="William W."/>
        </authorList>
    </citation>
    <scope>NUCLEOTIDE SEQUENCE</scope>
</reference>
<organism evidence="1">
    <name type="scientific">Brassica oleracea</name>
    <name type="common">Wild cabbage</name>
    <dbReference type="NCBI Taxonomy" id="3712"/>
    <lineage>
        <taxon>Eukaryota</taxon>
        <taxon>Viridiplantae</taxon>
        <taxon>Streptophyta</taxon>
        <taxon>Embryophyta</taxon>
        <taxon>Tracheophyta</taxon>
        <taxon>Spermatophyta</taxon>
        <taxon>Magnoliopsida</taxon>
        <taxon>eudicotyledons</taxon>
        <taxon>Gunneridae</taxon>
        <taxon>Pentapetalae</taxon>
        <taxon>rosids</taxon>
        <taxon>malvids</taxon>
        <taxon>Brassicales</taxon>
        <taxon>Brassicaceae</taxon>
        <taxon>Brassiceae</taxon>
        <taxon>Brassica</taxon>
    </lineage>
</organism>
<sequence>KKRCSIRHGNNSRKMELGMGGVGKTTLLTQINNKFGEERFTVLDNIQDEVARKVGLGGEEWREKQKSQKTEEMYNF</sequence>
<gene>
    <name evidence="1" type="ORF">BOLC9T54854H</name>
</gene>
<name>A0A3P6E039_BRAOL</name>
<dbReference type="AlphaFoldDB" id="A0A3P6E039"/>
<evidence type="ECO:0000313" key="1">
    <source>
        <dbReference type="EMBL" id="VDD29531.1"/>
    </source>
</evidence>
<dbReference type="EMBL" id="LR031875">
    <property type="protein sequence ID" value="VDD29531.1"/>
    <property type="molecule type" value="Genomic_DNA"/>
</dbReference>
<accession>A0A3P6E039</accession>
<dbReference type="SUPFAM" id="SSF52540">
    <property type="entry name" value="P-loop containing nucleoside triphosphate hydrolases"/>
    <property type="match status" value="1"/>
</dbReference>
<protein>
    <submittedName>
        <fullName evidence="1">Uncharacterized protein</fullName>
    </submittedName>
</protein>
<proteinExistence type="predicted"/>
<dbReference type="InterPro" id="IPR027417">
    <property type="entry name" value="P-loop_NTPase"/>
</dbReference>
<feature type="non-terminal residue" evidence="1">
    <location>
        <position position="1"/>
    </location>
</feature>